<dbReference type="GO" id="GO:0046872">
    <property type="term" value="F:metal ion binding"/>
    <property type="evidence" value="ECO:0007669"/>
    <property type="project" value="UniProtKB-KW"/>
</dbReference>
<dbReference type="SMART" id="SM00941">
    <property type="entry name" value="PYNP_C"/>
    <property type="match status" value="1"/>
</dbReference>
<dbReference type="GO" id="GO:0005829">
    <property type="term" value="C:cytosol"/>
    <property type="evidence" value="ECO:0007669"/>
    <property type="project" value="TreeGrafter"/>
</dbReference>
<dbReference type="NCBIfam" id="TIGR02644">
    <property type="entry name" value="Y_phosphoryl"/>
    <property type="match status" value="1"/>
</dbReference>
<evidence type="ECO:0000256" key="3">
    <source>
        <dbReference type="ARBA" id="ARBA00003877"/>
    </source>
</evidence>
<comment type="catalytic activity">
    <reaction evidence="12">
        <text>thymidine + phosphate = 2-deoxy-alpha-D-ribose 1-phosphate + thymine</text>
        <dbReference type="Rhea" id="RHEA:16037"/>
        <dbReference type="ChEBI" id="CHEBI:17748"/>
        <dbReference type="ChEBI" id="CHEBI:17821"/>
        <dbReference type="ChEBI" id="CHEBI:43474"/>
        <dbReference type="ChEBI" id="CHEBI:57259"/>
        <dbReference type="EC" id="2.4.2.2"/>
    </reaction>
</comment>
<evidence type="ECO:0000313" key="15">
    <source>
        <dbReference type="Proteomes" id="UP000473885"/>
    </source>
</evidence>
<comment type="subunit">
    <text evidence="5">Homodimer.</text>
</comment>
<dbReference type="NCBIfam" id="NF004490">
    <property type="entry name" value="PRK05820.1"/>
    <property type="match status" value="1"/>
</dbReference>
<protein>
    <recommendedName>
        <fullName evidence="7">Pyrimidine-nucleoside phosphorylase</fullName>
        <ecNumber evidence="6">2.4.2.2</ecNumber>
    </recommendedName>
</protein>
<dbReference type="PIRSF" id="PIRSF000478">
    <property type="entry name" value="TP_PyNP"/>
    <property type="match status" value="1"/>
</dbReference>
<evidence type="ECO:0000256" key="9">
    <source>
        <dbReference type="ARBA" id="ARBA00022679"/>
    </source>
</evidence>
<accession>A0A6M0R7S6</accession>
<comment type="cofactor">
    <cofactor evidence="2">
        <name>K(+)</name>
        <dbReference type="ChEBI" id="CHEBI:29103"/>
    </cofactor>
</comment>
<reference evidence="14 15" key="1">
    <citation type="submission" date="2019-04" db="EMBL/GenBank/DDBJ databases">
        <title>Genome sequencing of Clostridium botulinum Groups I-IV and Clostridium butyricum.</title>
        <authorList>
            <person name="Brunt J."/>
            <person name="Van Vliet A.H.M."/>
            <person name="Stringer S.C."/>
            <person name="Carter A.T."/>
            <person name="Peck M.W."/>
        </authorList>
    </citation>
    <scope>NUCLEOTIDE SEQUENCE [LARGE SCALE GENOMIC DNA]</scope>
    <source>
        <strain evidence="14 15">IFR 18/094</strain>
    </source>
</reference>
<gene>
    <name evidence="14" type="ORF">FDF74_03525</name>
</gene>
<dbReference type="InterPro" id="IPR036566">
    <property type="entry name" value="PYNP-like_C_sf"/>
</dbReference>
<dbReference type="PANTHER" id="PTHR10515:SF0">
    <property type="entry name" value="THYMIDINE PHOSPHORYLASE"/>
    <property type="match status" value="1"/>
</dbReference>
<dbReference type="Gene3D" id="3.90.1170.30">
    <property type="entry name" value="Pyrimidine nucleoside phosphorylase-like, C-terminal domain"/>
    <property type="match status" value="1"/>
</dbReference>
<evidence type="ECO:0000256" key="4">
    <source>
        <dbReference type="ARBA" id="ARBA00006915"/>
    </source>
</evidence>
<comment type="caution">
    <text evidence="14">The sequence shown here is derived from an EMBL/GenBank/DDBJ whole genome shotgun (WGS) entry which is preliminary data.</text>
</comment>
<dbReference type="Gene3D" id="1.20.970.10">
    <property type="entry name" value="Transferase, Pyrimidine Nucleoside Phosphorylase, Chain C"/>
    <property type="match status" value="1"/>
</dbReference>
<dbReference type="NCBIfam" id="NF004747">
    <property type="entry name" value="PRK06078.1"/>
    <property type="match status" value="1"/>
</dbReference>
<dbReference type="FunFam" id="1.20.970.10:FF:000002">
    <property type="entry name" value="Pyrimidine-nucleoside phosphorylase"/>
    <property type="match status" value="1"/>
</dbReference>
<dbReference type="InterPro" id="IPR017872">
    <property type="entry name" value="Pyrmidine_PPase_CS"/>
</dbReference>
<dbReference type="InterPro" id="IPR000053">
    <property type="entry name" value="Thymidine/pyrmidine_PPase"/>
</dbReference>
<dbReference type="EC" id="2.4.2.2" evidence="6"/>
<dbReference type="GO" id="GO:0006206">
    <property type="term" value="P:pyrimidine nucleobase metabolic process"/>
    <property type="evidence" value="ECO:0007669"/>
    <property type="project" value="InterPro"/>
</dbReference>
<evidence type="ECO:0000256" key="2">
    <source>
        <dbReference type="ARBA" id="ARBA00001958"/>
    </source>
</evidence>
<dbReference type="GO" id="GO:0004645">
    <property type="term" value="F:1,4-alpha-oligoglucan phosphorylase activity"/>
    <property type="evidence" value="ECO:0007669"/>
    <property type="project" value="InterPro"/>
</dbReference>
<keyword evidence="9 14" id="KW-0808">Transferase</keyword>
<evidence type="ECO:0000256" key="12">
    <source>
        <dbReference type="ARBA" id="ARBA00048525"/>
    </source>
</evidence>
<dbReference type="SUPFAM" id="SSF54680">
    <property type="entry name" value="Pyrimidine nucleoside phosphorylase C-terminal domain"/>
    <property type="match status" value="1"/>
</dbReference>
<keyword evidence="10" id="KW-0479">Metal-binding</keyword>
<organism evidence="14 15">
    <name type="scientific">Clostridium niameyense</name>
    <dbReference type="NCBI Taxonomy" id="1622073"/>
    <lineage>
        <taxon>Bacteria</taxon>
        <taxon>Bacillati</taxon>
        <taxon>Bacillota</taxon>
        <taxon>Clostridia</taxon>
        <taxon>Eubacteriales</taxon>
        <taxon>Clostridiaceae</taxon>
        <taxon>Clostridium</taxon>
    </lineage>
</organism>
<keyword evidence="15" id="KW-1185">Reference proteome</keyword>
<comment type="catalytic activity">
    <reaction evidence="1">
        <text>2'-deoxyuridine + phosphate = 2-deoxy-alpha-D-ribose 1-phosphate + uracil</text>
        <dbReference type="Rhea" id="RHEA:22824"/>
        <dbReference type="ChEBI" id="CHEBI:16450"/>
        <dbReference type="ChEBI" id="CHEBI:17568"/>
        <dbReference type="ChEBI" id="CHEBI:43474"/>
        <dbReference type="ChEBI" id="CHEBI:57259"/>
        <dbReference type="EC" id="2.4.2.2"/>
    </reaction>
</comment>
<dbReference type="Pfam" id="PF00591">
    <property type="entry name" value="Glycos_transf_3"/>
    <property type="match status" value="1"/>
</dbReference>
<dbReference type="InterPro" id="IPR000312">
    <property type="entry name" value="Glycosyl_Trfase_fam3"/>
</dbReference>
<dbReference type="Gene3D" id="3.40.1030.10">
    <property type="entry name" value="Nucleoside phosphorylase/phosphoribosyltransferase catalytic domain"/>
    <property type="match status" value="1"/>
</dbReference>
<proteinExistence type="inferred from homology"/>
<dbReference type="Pfam" id="PF07831">
    <property type="entry name" value="PYNP_C"/>
    <property type="match status" value="1"/>
</dbReference>
<evidence type="ECO:0000256" key="7">
    <source>
        <dbReference type="ARBA" id="ARBA00014680"/>
    </source>
</evidence>
<dbReference type="InterPro" id="IPR013102">
    <property type="entry name" value="PYNP_C"/>
</dbReference>
<dbReference type="EMBL" id="SXDP01000002">
    <property type="protein sequence ID" value="NEZ46281.1"/>
    <property type="molecule type" value="Genomic_DNA"/>
</dbReference>
<dbReference type="InterPro" id="IPR018090">
    <property type="entry name" value="Pyrmidine_PPas_bac/euk"/>
</dbReference>
<dbReference type="PROSITE" id="PS00647">
    <property type="entry name" value="THYMID_PHOSPHORYLASE"/>
    <property type="match status" value="1"/>
</dbReference>
<sequence length="434" mass="46887">MRMYDLILKKRNGNELTTEEINYFVKEYTEGNVPDYQASALLMAIYFQKMNRRETVDLTKAMVNSGDILDLSKIQGIKVDKHSTGGVGDTTTLVLGPMVAALGIPVAKMSGRGLGHTGGTIDKLETFKGFSVEMTEEEFINNVNNIKLAVGGQTADLAPADKKLYALRDVTATVDNISLIASSIMSKKIAAGADAIVLDVKVGEGAFMKTVENARELATEMVNIGKTVGRNTVAIISDMDQPLGFAIGNALEVKEAINTLKGKGPKDLLELCLTLGSNMIVLANRAKTIEEAKSMLLNTIEKGTAIEKLKEFIKSQGGDEALVECEEKLPKADYIIPVISEKEGYVNKIHAENIGIVAMELGAGRATKESVIDLAVGIVLNKKRGDKVEKGDTIAYVHANDKAKGEKAVKDIINNYVIEKTCNEKVPLIHDIVS</sequence>
<evidence type="ECO:0000256" key="10">
    <source>
        <dbReference type="ARBA" id="ARBA00022723"/>
    </source>
</evidence>
<dbReference type="InterPro" id="IPR036320">
    <property type="entry name" value="Glycosyl_Trfase_fam3_N_dom_sf"/>
</dbReference>
<dbReference type="AlphaFoldDB" id="A0A6M0R7S6"/>
<dbReference type="Proteomes" id="UP000473885">
    <property type="component" value="Unassembled WGS sequence"/>
</dbReference>
<evidence type="ECO:0000256" key="11">
    <source>
        <dbReference type="ARBA" id="ARBA00048453"/>
    </source>
</evidence>
<dbReference type="GO" id="GO:0006213">
    <property type="term" value="P:pyrimidine nucleoside metabolic process"/>
    <property type="evidence" value="ECO:0007669"/>
    <property type="project" value="InterPro"/>
</dbReference>
<dbReference type="SUPFAM" id="SSF47648">
    <property type="entry name" value="Nucleoside phosphorylase/phosphoribosyltransferase N-terminal domain"/>
    <property type="match status" value="1"/>
</dbReference>
<comment type="function">
    <text evidence="3">Catalyzes phosphorolysis of the pyrimidine nucleosides uridine, thymidine and 2'-deoxyuridine with the formation of the corresponding pyrimidine base and ribose-1-phosphate.</text>
</comment>
<dbReference type="FunFam" id="3.40.1030.10:FF:000003">
    <property type="entry name" value="Pyrimidine-nucleoside phosphorylase"/>
    <property type="match status" value="1"/>
</dbReference>
<dbReference type="GO" id="GO:0009032">
    <property type="term" value="F:thymidine phosphorylase activity"/>
    <property type="evidence" value="ECO:0007669"/>
    <property type="project" value="TreeGrafter"/>
</dbReference>
<evidence type="ECO:0000256" key="1">
    <source>
        <dbReference type="ARBA" id="ARBA00001066"/>
    </source>
</evidence>
<feature type="domain" description="Pyrimidine nucleoside phosphorylase C-terminal" evidence="13">
    <location>
        <begin position="345"/>
        <end position="419"/>
    </location>
</feature>
<dbReference type="InterPro" id="IPR035902">
    <property type="entry name" value="Nuc_phospho_transferase"/>
</dbReference>
<dbReference type="RefSeq" id="WP_163248568.1">
    <property type="nucleotide sequence ID" value="NZ_SXDP01000002.1"/>
</dbReference>
<evidence type="ECO:0000256" key="8">
    <source>
        <dbReference type="ARBA" id="ARBA00022676"/>
    </source>
</evidence>
<evidence type="ECO:0000313" key="14">
    <source>
        <dbReference type="EMBL" id="NEZ46281.1"/>
    </source>
</evidence>
<comment type="catalytic activity">
    <reaction evidence="11">
        <text>uridine + phosphate = alpha-D-ribose 1-phosphate + uracil</text>
        <dbReference type="Rhea" id="RHEA:24388"/>
        <dbReference type="ChEBI" id="CHEBI:16704"/>
        <dbReference type="ChEBI" id="CHEBI:17568"/>
        <dbReference type="ChEBI" id="CHEBI:43474"/>
        <dbReference type="ChEBI" id="CHEBI:57720"/>
        <dbReference type="EC" id="2.4.2.2"/>
    </reaction>
</comment>
<evidence type="ECO:0000256" key="5">
    <source>
        <dbReference type="ARBA" id="ARBA00011738"/>
    </source>
</evidence>
<evidence type="ECO:0000259" key="13">
    <source>
        <dbReference type="SMART" id="SM00941"/>
    </source>
</evidence>
<comment type="similarity">
    <text evidence="4">Belongs to the thymidine/pyrimidine-nucleoside phosphorylase family.</text>
</comment>
<dbReference type="PANTHER" id="PTHR10515">
    <property type="entry name" value="THYMIDINE PHOSPHORYLASE"/>
    <property type="match status" value="1"/>
</dbReference>
<dbReference type="SUPFAM" id="SSF52418">
    <property type="entry name" value="Nucleoside phosphorylase/phosphoribosyltransferase catalytic domain"/>
    <property type="match status" value="1"/>
</dbReference>
<name>A0A6M0R7S6_9CLOT</name>
<evidence type="ECO:0000256" key="6">
    <source>
        <dbReference type="ARBA" id="ARBA00011889"/>
    </source>
</evidence>
<dbReference type="InterPro" id="IPR017459">
    <property type="entry name" value="Glycosyl_Trfase_fam3_N_dom"/>
</dbReference>
<dbReference type="Pfam" id="PF02885">
    <property type="entry name" value="Glycos_trans_3N"/>
    <property type="match status" value="1"/>
</dbReference>
<keyword evidence="8 14" id="KW-0328">Glycosyltransferase</keyword>